<comment type="caution">
    <text evidence="2">The sequence shown here is derived from an EMBL/GenBank/DDBJ whole genome shotgun (WGS) entry which is preliminary data.</text>
</comment>
<accession>A0A0V1JCQ6</accession>
<evidence type="ECO:0000313" key="4">
    <source>
        <dbReference type="Proteomes" id="UP000054632"/>
    </source>
</evidence>
<evidence type="ECO:0000313" key="1">
    <source>
        <dbReference type="EMBL" id="KRY77773.1"/>
    </source>
</evidence>
<dbReference type="EMBL" id="JYDV01000008">
    <property type="protein sequence ID" value="KRZ43680.1"/>
    <property type="molecule type" value="Genomic_DNA"/>
</dbReference>
<gene>
    <name evidence="1" type="ORF">T4A_3209</name>
    <name evidence="2" type="ORF">T4B_10324</name>
    <name evidence="3" type="ORF">T4C_11994</name>
</gene>
<keyword evidence="5" id="KW-1185">Reference proteome</keyword>
<dbReference type="Proteomes" id="UP000054826">
    <property type="component" value="Unassembled WGS sequence"/>
</dbReference>
<evidence type="ECO:0000313" key="5">
    <source>
        <dbReference type="Proteomes" id="UP000054805"/>
    </source>
</evidence>
<evidence type="ECO:0000313" key="2">
    <source>
        <dbReference type="EMBL" id="KRZ32719.1"/>
    </source>
</evidence>
<dbReference type="EMBL" id="JYDS01000014">
    <property type="protein sequence ID" value="KRZ32719.1"/>
    <property type="molecule type" value="Genomic_DNA"/>
</dbReference>
<protein>
    <submittedName>
        <fullName evidence="2">Uncharacterized protein</fullName>
    </submittedName>
</protein>
<sequence>MLLFKIAKQELINKHHLFNVIKGKKTTTGQLQLLKHECIQNAQCDQSQQMNEDVNADEPNTAWILQQEAPDEHVRQKVIMTHGGQKRS</sequence>
<dbReference type="AlphaFoldDB" id="A0A0V1JCQ6"/>
<dbReference type="Proteomes" id="UP000054805">
    <property type="component" value="Unassembled WGS sequence"/>
</dbReference>
<dbReference type="Proteomes" id="UP000054632">
    <property type="component" value="Unassembled WGS sequence"/>
</dbReference>
<reference evidence="4 5" key="1">
    <citation type="submission" date="2015-01" db="EMBL/GenBank/DDBJ databases">
        <title>Evolution of Trichinella species and genotypes.</title>
        <authorList>
            <person name="Korhonen P.K."/>
            <person name="Edoardo P."/>
            <person name="Giuseppe L.R."/>
            <person name="Gasser R.B."/>
        </authorList>
    </citation>
    <scope>NUCLEOTIDE SEQUENCE [LARGE SCALE GENOMIC DNA]</scope>
    <source>
        <strain evidence="1">ISS13</strain>
        <strain evidence="3">ISS176</strain>
        <strain evidence="2">ISS588</strain>
    </source>
</reference>
<name>A0A0V1JCQ6_TRIPS</name>
<dbReference type="EMBL" id="JYDR01000006">
    <property type="protein sequence ID" value="KRY77773.1"/>
    <property type="molecule type" value="Genomic_DNA"/>
</dbReference>
<organism evidence="2 5">
    <name type="scientific">Trichinella pseudospiralis</name>
    <name type="common">Parasitic roundworm</name>
    <dbReference type="NCBI Taxonomy" id="6337"/>
    <lineage>
        <taxon>Eukaryota</taxon>
        <taxon>Metazoa</taxon>
        <taxon>Ecdysozoa</taxon>
        <taxon>Nematoda</taxon>
        <taxon>Enoplea</taxon>
        <taxon>Dorylaimia</taxon>
        <taxon>Trichinellida</taxon>
        <taxon>Trichinellidae</taxon>
        <taxon>Trichinella</taxon>
    </lineage>
</organism>
<evidence type="ECO:0000313" key="3">
    <source>
        <dbReference type="EMBL" id="KRZ43680.1"/>
    </source>
</evidence>
<proteinExistence type="predicted"/>